<reference evidence="2" key="1">
    <citation type="submission" date="2020-11" db="EMBL/GenBank/DDBJ databases">
        <title>Nocardioides cynanchi sp. nov., isolated from soil of rhizosphere of Cynanchum wilfordii.</title>
        <authorList>
            <person name="Lee J.-S."/>
            <person name="Suh M.K."/>
            <person name="Kim J.-S."/>
        </authorList>
    </citation>
    <scope>NUCLEOTIDE SEQUENCE</scope>
    <source>
        <strain evidence="2">KCTC 19276</strain>
    </source>
</reference>
<evidence type="ECO:0000259" key="1">
    <source>
        <dbReference type="Pfam" id="PF18029"/>
    </source>
</evidence>
<accession>A0A930VNK0</accession>
<proteinExistence type="predicted"/>
<dbReference type="EMBL" id="JADKPO010000035">
    <property type="protein sequence ID" value="MBF4769937.1"/>
    <property type="molecule type" value="Genomic_DNA"/>
</dbReference>
<feature type="domain" description="Glyoxalase-like" evidence="1">
    <location>
        <begin position="165"/>
        <end position="262"/>
    </location>
</feature>
<name>A0A930VNK0_9ACTN</name>
<dbReference type="SUPFAM" id="SSF54593">
    <property type="entry name" value="Glyoxalase/Bleomycin resistance protein/Dihydroxybiphenyl dioxygenase"/>
    <property type="match status" value="1"/>
</dbReference>
<evidence type="ECO:0000313" key="2">
    <source>
        <dbReference type="EMBL" id="MBF4769937.1"/>
    </source>
</evidence>
<sequence length="272" mass="29462">MTGCRLGHGHDPASVATSVRPVVSWISAFLDLPAGDFQRGTTFWSALTGYSVSPARGDHGEFATLVPTDGDDYLRVQRLGEGSARLHLDLHVEDPSAATVEALALGARELARPDGPEGYVVLASPGGFVFCLVSRSASRVPPPATWPGVRRSRVYQVSLDLPGDGYDTELAFWVGLLQGRPEPSVRRPEFSWLRQPGPDVPLAVLVQRLDRRDGPVSAHFDVGSPDRVAETERHLALGASVLTVEEFWTVLRDPTGMAYCITDRDPATGQLR</sequence>
<dbReference type="InterPro" id="IPR041581">
    <property type="entry name" value="Glyoxalase_6"/>
</dbReference>
<gene>
    <name evidence="2" type="ORF">ISU10_19370</name>
</gene>
<comment type="caution">
    <text evidence="2">The sequence shown here is derived from an EMBL/GenBank/DDBJ whole genome shotgun (WGS) entry which is preliminary data.</text>
</comment>
<protein>
    <submittedName>
        <fullName evidence="2">VOC family protein</fullName>
    </submittedName>
</protein>
<dbReference type="Proteomes" id="UP000660668">
    <property type="component" value="Unassembled WGS sequence"/>
</dbReference>
<dbReference type="AlphaFoldDB" id="A0A930VNK0"/>
<evidence type="ECO:0000313" key="3">
    <source>
        <dbReference type="Proteomes" id="UP000660668"/>
    </source>
</evidence>
<dbReference type="PANTHER" id="PTHR35908:SF1">
    <property type="entry name" value="CONSERVED PROTEIN"/>
    <property type="match status" value="1"/>
</dbReference>
<dbReference type="PANTHER" id="PTHR35908">
    <property type="entry name" value="HYPOTHETICAL FUSION PROTEIN"/>
    <property type="match status" value="1"/>
</dbReference>
<dbReference type="Pfam" id="PF18029">
    <property type="entry name" value="Glyoxalase_6"/>
    <property type="match status" value="2"/>
</dbReference>
<dbReference type="Gene3D" id="3.10.180.10">
    <property type="entry name" value="2,3-Dihydroxybiphenyl 1,2-Dioxygenase, domain 1"/>
    <property type="match status" value="2"/>
</dbReference>
<organism evidence="2 3">
    <name type="scientific">Nocardioides agariphilus</name>
    <dbReference type="NCBI Taxonomy" id="433664"/>
    <lineage>
        <taxon>Bacteria</taxon>
        <taxon>Bacillati</taxon>
        <taxon>Actinomycetota</taxon>
        <taxon>Actinomycetes</taxon>
        <taxon>Propionibacteriales</taxon>
        <taxon>Nocardioidaceae</taxon>
        <taxon>Nocardioides</taxon>
    </lineage>
</organism>
<keyword evidence="3" id="KW-1185">Reference proteome</keyword>
<feature type="domain" description="Glyoxalase-like" evidence="1">
    <location>
        <begin position="30"/>
        <end position="133"/>
    </location>
</feature>
<dbReference type="InterPro" id="IPR029068">
    <property type="entry name" value="Glyas_Bleomycin-R_OHBP_Dase"/>
</dbReference>